<dbReference type="FunCoup" id="B4JFI6">
    <property type="interactions" value="179"/>
</dbReference>
<dbReference type="HOGENOM" id="CLU_974077_0_0_1"/>
<dbReference type="GO" id="GO:0045475">
    <property type="term" value="P:locomotor rhythm"/>
    <property type="evidence" value="ECO:0007669"/>
    <property type="project" value="EnsemblMetazoa"/>
</dbReference>
<sequence length="280" mass="32347">MNWYIGNEWSDEMRGLHKKVLSLDFQTVEKPLAVSSVLFTVNKSCVGSRPTKYLNCAEMQQHAMKMGSAVTPIDCYLELLLQQFLPGETAVCSIATKTGEQLEFELKLDRITSNTHVETLNAAEIHKLALRYKENGVAMFKSYPKFAFDYFSRAAQLLITYKPFKTLDKKTNGIDGAEMETLFIQIQTNLAACLLLEQRYEHVIYHTDFVETQSNPSEKSMYRRALAYYHLKEFEKAHQIIERVPNHEAKREFSKLRSQIAASWKNSNANYKEVVQRMFS</sequence>
<dbReference type="Gene3D" id="2.40.30.320">
    <property type="match status" value="1"/>
</dbReference>
<accession>B4JFI6</accession>
<evidence type="ECO:0000313" key="4">
    <source>
        <dbReference type="Proteomes" id="UP000001070"/>
    </source>
</evidence>
<reference evidence="3 4" key="1">
    <citation type="journal article" date="2007" name="Nature">
        <title>Evolution of genes and genomes on the Drosophila phylogeny.</title>
        <authorList>
            <consortium name="Drosophila 12 Genomes Consortium"/>
            <person name="Clark A.G."/>
            <person name="Eisen M.B."/>
            <person name="Smith D.R."/>
            <person name="Bergman C.M."/>
            <person name="Oliver B."/>
            <person name="Markow T.A."/>
            <person name="Kaufman T.C."/>
            <person name="Kellis M."/>
            <person name="Gelbart W."/>
            <person name="Iyer V.N."/>
            <person name="Pollard D.A."/>
            <person name="Sackton T.B."/>
            <person name="Larracuente A.M."/>
            <person name="Singh N.D."/>
            <person name="Abad J.P."/>
            <person name="Abt D.N."/>
            <person name="Adryan B."/>
            <person name="Aguade M."/>
            <person name="Akashi H."/>
            <person name="Anderson W.W."/>
            <person name="Aquadro C.F."/>
            <person name="Ardell D.H."/>
            <person name="Arguello R."/>
            <person name="Artieri C.G."/>
            <person name="Barbash D.A."/>
            <person name="Barker D."/>
            <person name="Barsanti P."/>
            <person name="Batterham P."/>
            <person name="Batzoglou S."/>
            <person name="Begun D."/>
            <person name="Bhutkar A."/>
            <person name="Blanco E."/>
            <person name="Bosak S.A."/>
            <person name="Bradley R.K."/>
            <person name="Brand A.D."/>
            <person name="Brent M.R."/>
            <person name="Brooks A.N."/>
            <person name="Brown R.H."/>
            <person name="Butlin R.K."/>
            <person name="Caggese C."/>
            <person name="Calvi B.R."/>
            <person name="Bernardo de Carvalho A."/>
            <person name="Caspi A."/>
            <person name="Castrezana S."/>
            <person name="Celniker S.E."/>
            <person name="Chang J.L."/>
            <person name="Chapple C."/>
            <person name="Chatterji S."/>
            <person name="Chinwalla A."/>
            <person name="Civetta A."/>
            <person name="Clifton S.W."/>
            <person name="Comeron J.M."/>
            <person name="Costello J.C."/>
            <person name="Coyne J.A."/>
            <person name="Daub J."/>
            <person name="David R.G."/>
            <person name="Delcher A.L."/>
            <person name="Delehaunty K."/>
            <person name="Do C.B."/>
            <person name="Ebling H."/>
            <person name="Edwards K."/>
            <person name="Eickbush T."/>
            <person name="Evans J.D."/>
            <person name="Filipski A."/>
            <person name="Findeiss S."/>
            <person name="Freyhult E."/>
            <person name="Fulton L."/>
            <person name="Fulton R."/>
            <person name="Garcia A.C."/>
            <person name="Gardiner A."/>
            <person name="Garfield D.A."/>
            <person name="Garvin B.E."/>
            <person name="Gibson G."/>
            <person name="Gilbert D."/>
            <person name="Gnerre S."/>
            <person name="Godfrey J."/>
            <person name="Good R."/>
            <person name="Gotea V."/>
            <person name="Gravely B."/>
            <person name="Greenberg A.J."/>
            <person name="Griffiths-Jones S."/>
            <person name="Gross S."/>
            <person name="Guigo R."/>
            <person name="Gustafson E.A."/>
            <person name="Haerty W."/>
            <person name="Hahn M.W."/>
            <person name="Halligan D.L."/>
            <person name="Halpern A.L."/>
            <person name="Halter G.M."/>
            <person name="Han M.V."/>
            <person name="Heger A."/>
            <person name="Hillier L."/>
            <person name="Hinrichs A.S."/>
            <person name="Holmes I."/>
            <person name="Hoskins R.A."/>
            <person name="Hubisz M.J."/>
            <person name="Hultmark D."/>
            <person name="Huntley M.A."/>
            <person name="Jaffe D.B."/>
            <person name="Jagadeeshan S."/>
            <person name="Jeck W.R."/>
            <person name="Johnson J."/>
            <person name="Jones C.D."/>
            <person name="Jordan W.C."/>
            <person name="Karpen G.H."/>
            <person name="Kataoka E."/>
            <person name="Keightley P.D."/>
            <person name="Kheradpour P."/>
            <person name="Kirkness E.F."/>
            <person name="Koerich L.B."/>
            <person name="Kristiansen K."/>
            <person name="Kudrna D."/>
            <person name="Kulathinal R.J."/>
            <person name="Kumar S."/>
            <person name="Kwok R."/>
            <person name="Lander E."/>
            <person name="Langley C.H."/>
            <person name="Lapoint R."/>
            <person name="Lazzaro B.P."/>
            <person name="Lee S.J."/>
            <person name="Levesque L."/>
            <person name="Li R."/>
            <person name="Lin C.F."/>
            <person name="Lin M.F."/>
            <person name="Lindblad-Toh K."/>
            <person name="Llopart A."/>
            <person name="Long M."/>
            <person name="Low L."/>
            <person name="Lozovsky E."/>
            <person name="Lu J."/>
            <person name="Luo M."/>
            <person name="Machado C.A."/>
            <person name="Makalowski W."/>
            <person name="Marzo M."/>
            <person name="Matsuda M."/>
            <person name="Matzkin L."/>
            <person name="McAllister B."/>
            <person name="McBride C.S."/>
            <person name="McKernan B."/>
            <person name="McKernan K."/>
            <person name="Mendez-Lago M."/>
            <person name="Minx P."/>
            <person name="Mollenhauer M.U."/>
            <person name="Montooth K."/>
            <person name="Mount S.M."/>
            <person name="Mu X."/>
            <person name="Myers E."/>
            <person name="Negre B."/>
            <person name="Newfeld S."/>
            <person name="Nielsen R."/>
            <person name="Noor M.A."/>
            <person name="O'Grady P."/>
            <person name="Pachter L."/>
            <person name="Papaceit M."/>
            <person name="Parisi M.J."/>
            <person name="Parisi M."/>
            <person name="Parts L."/>
            <person name="Pedersen J.S."/>
            <person name="Pesole G."/>
            <person name="Phillippy A.M."/>
            <person name="Ponting C.P."/>
            <person name="Pop M."/>
            <person name="Porcelli D."/>
            <person name="Powell J.R."/>
            <person name="Prohaska S."/>
            <person name="Pruitt K."/>
            <person name="Puig M."/>
            <person name="Quesneville H."/>
            <person name="Ram K.R."/>
            <person name="Rand D."/>
            <person name="Rasmussen M.D."/>
            <person name="Reed L.K."/>
            <person name="Reenan R."/>
            <person name="Reily A."/>
            <person name="Remington K.A."/>
            <person name="Rieger T.T."/>
            <person name="Ritchie M.G."/>
            <person name="Robin C."/>
            <person name="Rogers Y.H."/>
            <person name="Rohde C."/>
            <person name="Rozas J."/>
            <person name="Rubenfield M.J."/>
            <person name="Ruiz A."/>
            <person name="Russo S."/>
            <person name="Salzberg S.L."/>
            <person name="Sanchez-Gracia A."/>
            <person name="Saranga D.J."/>
            <person name="Sato H."/>
            <person name="Schaeffer S.W."/>
            <person name="Schatz M.C."/>
            <person name="Schlenke T."/>
            <person name="Schwartz R."/>
            <person name="Segarra C."/>
            <person name="Singh R.S."/>
            <person name="Sirot L."/>
            <person name="Sirota M."/>
            <person name="Sisneros N.B."/>
            <person name="Smith C.D."/>
            <person name="Smith T.F."/>
            <person name="Spieth J."/>
            <person name="Stage D.E."/>
            <person name="Stark A."/>
            <person name="Stephan W."/>
            <person name="Strausberg R.L."/>
            <person name="Strempel S."/>
            <person name="Sturgill D."/>
            <person name="Sutton G."/>
            <person name="Sutton G.G."/>
            <person name="Tao W."/>
            <person name="Teichmann S."/>
            <person name="Tobari Y.N."/>
            <person name="Tomimura Y."/>
            <person name="Tsolas J.M."/>
            <person name="Valente V.L."/>
            <person name="Venter E."/>
            <person name="Venter J.C."/>
            <person name="Vicario S."/>
            <person name="Vieira F.G."/>
            <person name="Vilella A.J."/>
            <person name="Villasante A."/>
            <person name="Walenz B."/>
            <person name="Wang J."/>
            <person name="Wasserman M."/>
            <person name="Watts T."/>
            <person name="Wilson D."/>
            <person name="Wilson R.K."/>
            <person name="Wing R.A."/>
            <person name="Wolfner M.F."/>
            <person name="Wong A."/>
            <person name="Wong G.K."/>
            <person name="Wu C.I."/>
            <person name="Wu G."/>
            <person name="Yamamoto D."/>
            <person name="Yang H.P."/>
            <person name="Yang S.P."/>
            <person name="Yorke J.A."/>
            <person name="Yoshida K."/>
            <person name="Zdobnov E."/>
            <person name="Zhang P."/>
            <person name="Zhang Y."/>
            <person name="Zimin A.V."/>
            <person name="Baldwin J."/>
            <person name="Abdouelleil A."/>
            <person name="Abdulkadir J."/>
            <person name="Abebe A."/>
            <person name="Abera B."/>
            <person name="Abreu J."/>
            <person name="Acer S.C."/>
            <person name="Aftuck L."/>
            <person name="Alexander A."/>
            <person name="An P."/>
            <person name="Anderson E."/>
            <person name="Anderson S."/>
            <person name="Arachi H."/>
            <person name="Azer M."/>
            <person name="Bachantsang P."/>
            <person name="Barry A."/>
            <person name="Bayul T."/>
            <person name="Berlin A."/>
            <person name="Bessette D."/>
            <person name="Bloom T."/>
            <person name="Blye J."/>
            <person name="Boguslavskiy L."/>
            <person name="Bonnet C."/>
            <person name="Boukhgalter B."/>
            <person name="Bourzgui I."/>
            <person name="Brown A."/>
            <person name="Cahill P."/>
            <person name="Channer S."/>
            <person name="Cheshatsang Y."/>
            <person name="Chuda L."/>
            <person name="Citroen M."/>
            <person name="Collymore A."/>
            <person name="Cooke P."/>
            <person name="Costello M."/>
            <person name="D'Aco K."/>
            <person name="Daza R."/>
            <person name="De Haan G."/>
            <person name="DeGray S."/>
            <person name="DeMaso C."/>
            <person name="Dhargay N."/>
            <person name="Dooley K."/>
            <person name="Dooley E."/>
            <person name="Doricent M."/>
            <person name="Dorje P."/>
            <person name="Dorjee K."/>
            <person name="Dupes A."/>
            <person name="Elong R."/>
            <person name="Falk J."/>
            <person name="Farina A."/>
            <person name="Faro S."/>
            <person name="Ferguson D."/>
            <person name="Fisher S."/>
            <person name="Foley C.D."/>
            <person name="Franke A."/>
            <person name="Friedrich D."/>
            <person name="Gadbois L."/>
            <person name="Gearin G."/>
            <person name="Gearin C.R."/>
            <person name="Giannoukos G."/>
            <person name="Goode T."/>
            <person name="Graham J."/>
            <person name="Grandbois E."/>
            <person name="Grewal S."/>
            <person name="Gyaltsen K."/>
            <person name="Hafez N."/>
            <person name="Hagos B."/>
            <person name="Hall J."/>
            <person name="Henson C."/>
            <person name="Hollinger A."/>
            <person name="Honan T."/>
            <person name="Huard M.D."/>
            <person name="Hughes L."/>
            <person name="Hurhula B."/>
            <person name="Husby M.E."/>
            <person name="Kamat A."/>
            <person name="Kanga B."/>
            <person name="Kashin S."/>
            <person name="Khazanovich D."/>
            <person name="Kisner P."/>
            <person name="Lance K."/>
            <person name="Lara M."/>
            <person name="Lee W."/>
            <person name="Lennon N."/>
            <person name="Letendre F."/>
            <person name="LeVine R."/>
            <person name="Lipovsky A."/>
            <person name="Liu X."/>
            <person name="Liu J."/>
            <person name="Liu S."/>
            <person name="Lokyitsang T."/>
            <person name="Lokyitsang Y."/>
            <person name="Lubonja R."/>
            <person name="Lui A."/>
            <person name="MacDonald P."/>
            <person name="Magnisalis V."/>
            <person name="Maru K."/>
            <person name="Matthews C."/>
            <person name="McCusker W."/>
            <person name="McDonough S."/>
            <person name="Mehta T."/>
            <person name="Meldrim J."/>
            <person name="Meneus L."/>
            <person name="Mihai O."/>
            <person name="Mihalev A."/>
            <person name="Mihova T."/>
            <person name="Mittelman R."/>
            <person name="Mlenga V."/>
            <person name="Montmayeur A."/>
            <person name="Mulrain L."/>
            <person name="Navidi A."/>
            <person name="Naylor J."/>
            <person name="Negash T."/>
            <person name="Nguyen T."/>
            <person name="Nguyen N."/>
            <person name="Nicol R."/>
            <person name="Norbu C."/>
            <person name="Norbu N."/>
            <person name="Novod N."/>
            <person name="O'Neill B."/>
            <person name="Osman S."/>
            <person name="Markiewicz E."/>
            <person name="Oyono O.L."/>
            <person name="Patti C."/>
            <person name="Phunkhang P."/>
            <person name="Pierre F."/>
            <person name="Priest M."/>
            <person name="Raghuraman S."/>
            <person name="Rege F."/>
            <person name="Reyes R."/>
            <person name="Rise C."/>
            <person name="Rogov P."/>
            <person name="Ross K."/>
            <person name="Ryan E."/>
            <person name="Settipalli S."/>
            <person name="Shea T."/>
            <person name="Sherpa N."/>
            <person name="Shi L."/>
            <person name="Shih D."/>
            <person name="Sparrow T."/>
            <person name="Spaulding J."/>
            <person name="Stalker J."/>
            <person name="Stange-Thomann N."/>
            <person name="Stavropoulos S."/>
            <person name="Stone C."/>
            <person name="Strader C."/>
            <person name="Tesfaye S."/>
            <person name="Thomson T."/>
            <person name="Thoulutsang Y."/>
            <person name="Thoulutsang D."/>
            <person name="Topham K."/>
            <person name="Topping I."/>
            <person name="Tsamla T."/>
            <person name="Vassiliev H."/>
            <person name="Vo A."/>
            <person name="Wangchuk T."/>
            <person name="Wangdi T."/>
            <person name="Weiand M."/>
            <person name="Wilkinson J."/>
            <person name="Wilson A."/>
            <person name="Yadav S."/>
            <person name="Young G."/>
            <person name="Yu Q."/>
            <person name="Zembek L."/>
            <person name="Zhong D."/>
            <person name="Zimmer A."/>
            <person name="Zwirko Z."/>
            <person name="Jaffe D.B."/>
            <person name="Alvarez P."/>
            <person name="Brockman W."/>
            <person name="Butler J."/>
            <person name="Chin C."/>
            <person name="Gnerre S."/>
            <person name="Grabherr M."/>
            <person name="Kleber M."/>
            <person name="Mauceli E."/>
            <person name="MacCallum I."/>
        </authorList>
    </citation>
    <scope>NUCLEOTIDE SEQUENCE [LARGE SCALE GENOMIC DNA]</scope>
    <source>
        <strain evidence="4">Tucson 15287-2541.00</strain>
    </source>
</reference>
<dbReference type="InParanoid" id="B4JFI6"/>
<dbReference type="InterPro" id="IPR011990">
    <property type="entry name" value="TPR-like_helical_dom_sf"/>
</dbReference>
<dbReference type="Proteomes" id="UP000001070">
    <property type="component" value="Unassembled WGS sequence"/>
</dbReference>
<dbReference type="GO" id="GO:0005829">
    <property type="term" value="C:cytosol"/>
    <property type="evidence" value="ECO:0007669"/>
    <property type="project" value="EnsemblMetazoa"/>
</dbReference>
<dbReference type="GO" id="GO:0090175">
    <property type="term" value="P:regulation of establishment of planar polarity"/>
    <property type="evidence" value="ECO:0007669"/>
    <property type="project" value="EnsemblMetazoa"/>
</dbReference>
<dbReference type="SUPFAM" id="SSF48452">
    <property type="entry name" value="TPR-like"/>
    <property type="match status" value="1"/>
</dbReference>
<dbReference type="AlphaFoldDB" id="B4JFI6"/>
<dbReference type="SMR" id="B4JFI6"/>
<dbReference type="PhylomeDB" id="B4JFI6"/>
<dbReference type="GO" id="GO:0042176">
    <property type="term" value="P:regulation of protein catabolic process"/>
    <property type="evidence" value="ECO:0007669"/>
    <property type="project" value="EnsemblMetazoa"/>
</dbReference>
<keyword evidence="4" id="KW-1185">Reference proteome</keyword>
<dbReference type="InterPro" id="IPR050754">
    <property type="entry name" value="FKBP4/5/8-like"/>
</dbReference>
<proteinExistence type="predicted"/>
<dbReference type="GO" id="GO:0019209">
    <property type="term" value="F:kinase activator activity"/>
    <property type="evidence" value="ECO:0007669"/>
    <property type="project" value="EnsemblMetazoa"/>
</dbReference>
<dbReference type="OrthoDB" id="433738at2759"/>
<gene>
    <name evidence="3" type="primary">Dgri\GH19327</name>
    <name evidence="3" type="ORF">Dgri_GH19327</name>
</gene>
<dbReference type="STRING" id="7222.B4JFI6"/>
<dbReference type="Pfam" id="PF18023">
    <property type="entry name" value="FKBP_N_2"/>
    <property type="match status" value="1"/>
</dbReference>
<feature type="domain" description="Bride of doubletime-like TPR" evidence="2">
    <location>
        <begin position="121"/>
        <end position="205"/>
    </location>
</feature>
<evidence type="ECO:0000259" key="2">
    <source>
        <dbReference type="Pfam" id="PF21603"/>
    </source>
</evidence>
<dbReference type="GO" id="GO:1901873">
    <property type="term" value="P:regulation of post-translational protein modification"/>
    <property type="evidence" value="ECO:0007669"/>
    <property type="project" value="EnsemblMetazoa"/>
</dbReference>
<evidence type="ECO:0000313" key="3">
    <source>
        <dbReference type="EMBL" id="EDV93467.1"/>
    </source>
</evidence>
<dbReference type="EMBL" id="CH916369">
    <property type="protein sequence ID" value="EDV93467.1"/>
    <property type="molecule type" value="Genomic_DNA"/>
</dbReference>
<feature type="domain" description="BDBT FKBP like N-terminal" evidence="1">
    <location>
        <begin position="9"/>
        <end position="112"/>
    </location>
</feature>
<dbReference type="Pfam" id="PF21603">
    <property type="entry name" value="Bdbt-like_TPR"/>
    <property type="match status" value="1"/>
</dbReference>
<dbReference type="PANTHER" id="PTHR46512:SF10">
    <property type="entry name" value="FK506-BINDING PROTEIN-LIKE"/>
    <property type="match status" value="1"/>
</dbReference>
<protein>
    <submittedName>
        <fullName evidence="3">GH19327</fullName>
    </submittedName>
</protein>
<dbReference type="KEGG" id="dgr:6563672"/>
<dbReference type="InterPro" id="IPR048919">
    <property type="entry name" value="Bdbt-like_TPR"/>
</dbReference>
<dbReference type="GO" id="GO:0033157">
    <property type="term" value="P:regulation of intracellular protein transport"/>
    <property type="evidence" value="ECO:0007669"/>
    <property type="project" value="EnsemblMetazoa"/>
</dbReference>
<dbReference type="eggNOG" id="ENOG502SFXB">
    <property type="taxonomic scope" value="Eukaryota"/>
</dbReference>
<dbReference type="InterPro" id="IPR040478">
    <property type="entry name" value="FKBP_N_2"/>
</dbReference>
<dbReference type="Gene3D" id="1.20.58.80">
    <property type="entry name" value="Phosphotransferase system, lactose/cellobiose-type IIA subunit"/>
    <property type="match status" value="1"/>
</dbReference>
<organism evidence="4">
    <name type="scientific">Drosophila grimshawi</name>
    <name type="common">Hawaiian fruit fly</name>
    <name type="synonym">Idiomyia grimshawi</name>
    <dbReference type="NCBI Taxonomy" id="7222"/>
    <lineage>
        <taxon>Eukaryota</taxon>
        <taxon>Metazoa</taxon>
        <taxon>Ecdysozoa</taxon>
        <taxon>Arthropoda</taxon>
        <taxon>Hexapoda</taxon>
        <taxon>Insecta</taxon>
        <taxon>Pterygota</taxon>
        <taxon>Neoptera</taxon>
        <taxon>Endopterygota</taxon>
        <taxon>Diptera</taxon>
        <taxon>Brachycera</taxon>
        <taxon>Muscomorpha</taxon>
        <taxon>Ephydroidea</taxon>
        <taxon>Drosophilidae</taxon>
        <taxon>Drosophila</taxon>
        <taxon>Hawaiian Drosophila</taxon>
    </lineage>
</organism>
<dbReference type="PANTHER" id="PTHR46512">
    <property type="entry name" value="PEPTIDYLPROLYL ISOMERASE"/>
    <property type="match status" value="1"/>
</dbReference>
<name>B4JFI6_DROGR</name>
<evidence type="ECO:0000259" key="1">
    <source>
        <dbReference type="Pfam" id="PF18023"/>
    </source>
</evidence>
<dbReference type="OMA" id="WYVGTEW"/>